<dbReference type="InterPro" id="IPR050397">
    <property type="entry name" value="Env_Response_Regulators"/>
</dbReference>
<dbReference type="Pfam" id="PF00027">
    <property type="entry name" value="cNMP_binding"/>
    <property type="match status" value="1"/>
</dbReference>
<dbReference type="AlphaFoldDB" id="A0A928Z6M1"/>
<evidence type="ECO:0000259" key="4">
    <source>
        <dbReference type="PROSITE" id="PS51063"/>
    </source>
</evidence>
<dbReference type="PRINTS" id="PR00034">
    <property type="entry name" value="HTHCRP"/>
</dbReference>
<dbReference type="InterPro" id="IPR000595">
    <property type="entry name" value="cNMP-bd_dom"/>
</dbReference>
<feature type="domain" description="HTH crp-type" evidence="4">
    <location>
        <begin position="153"/>
        <end position="218"/>
    </location>
</feature>
<dbReference type="RefSeq" id="WP_264320768.1">
    <property type="nucleotide sequence ID" value="NZ_JADEXN010000092.1"/>
</dbReference>
<proteinExistence type="predicted"/>
<dbReference type="InterPro" id="IPR036390">
    <property type="entry name" value="WH_DNA-bd_sf"/>
</dbReference>
<dbReference type="GO" id="GO:0005829">
    <property type="term" value="C:cytosol"/>
    <property type="evidence" value="ECO:0007669"/>
    <property type="project" value="TreeGrafter"/>
</dbReference>
<dbReference type="EMBL" id="JADEXN010000092">
    <property type="protein sequence ID" value="MBE9040522.1"/>
    <property type="molecule type" value="Genomic_DNA"/>
</dbReference>
<evidence type="ECO:0000313" key="6">
    <source>
        <dbReference type="Proteomes" id="UP000621799"/>
    </source>
</evidence>
<comment type="caution">
    <text evidence="5">The sequence shown here is derived from an EMBL/GenBank/DDBJ whole genome shotgun (WGS) entry which is preliminary data.</text>
</comment>
<reference evidence="5" key="1">
    <citation type="submission" date="2020-10" db="EMBL/GenBank/DDBJ databases">
        <authorList>
            <person name="Castelo-Branco R."/>
            <person name="Eusebio N."/>
            <person name="Adriana R."/>
            <person name="Vieira A."/>
            <person name="Brugerolle De Fraissinette N."/>
            <person name="Rezende De Castro R."/>
            <person name="Schneider M.P."/>
            <person name="Vasconcelos V."/>
            <person name="Leao P.N."/>
        </authorList>
    </citation>
    <scope>NUCLEOTIDE SEQUENCE</scope>
    <source>
        <strain evidence="5">LEGE 11467</strain>
    </source>
</reference>
<dbReference type="GO" id="GO:0003700">
    <property type="term" value="F:DNA-binding transcription factor activity"/>
    <property type="evidence" value="ECO:0007669"/>
    <property type="project" value="TreeGrafter"/>
</dbReference>
<dbReference type="CDD" id="cd00038">
    <property type="entry name" value="CAP_ED"/>
    <property type="match status" value="1"/>
</dbReference>
<accession>A0A928Z6M1</accession>
<dbReference type="SUPFAM" id="SSF46785">
    <property type="entry name" value="Winged helix' DNA-binding domain"/>
    <property type="match status" value="1"/>
</dbReference>
<keyword evidence="6" id="KW-1185">Reference proteome</keyword>
<keyword evidence="2" id="KW-0238">DNA-binding</keyword>
<protein>
    <submittedName>
        <fullName evidence="5">Crp/Fnr family transcriptional regulator</fullName>
    </submittedName>
</protein>
<dbReference type="GO" id="GO:0003677">
    <property type="term" value="F:DNA binding"/>
    <property type="evidence" value="ECO:0007669"/>
    <property type="project" value="UniProtKB-KW"/>
</dbReference>
<dbReference type="InterPro" id="IPR036388">
    <property type="entry name" value="WH-like_DNA-bd_sf"/>
</dbReference>
<evidence type="ECO:0000256" key="3">
    <source>
        <dbReference type="ARBA" id="ARBA00023163"/>
    </source>
</evidence>
<dbReference type="InterPro" id="IPR012318">
    <property type="entry name" value="HTH_CRP"/>
</dbReference>
<dbReference type="SUPFAM" id="SSF51206">
    <property type="entry name" value="cAMP-binding domain-like"/>
    <property type="match status" value="1"/>
</dbReference>
<dbReference type="Gene3D" id="2.60.120.10">
    <property type="entry name" value="Jelly Rolls"/>
    <property type="match status" value="1"/>
</dbReference>
<name>A0A928Z6M1_9CYAN</name>
<dbReference type="Gene3D" id="1.10.10.10">
    <property type="entry name" value="Winged helix-like DNA-binding domain superfamily/Winged helix DNA-binding domain"/>
    <property type="match status" value="1"/>
</dbReference>
<dbReference type="SMART" id="SM00419">
    <property type="entry name" value="HTH_CRP"/>
    <property type="match status" value="1"/>
</dbReference>
<dbReference type="Pfam" id="PF13545">
    <property type="entry name" value="HTH_Crp_2"/>
    <property type="match status" value="1"/>
</dbReference>
<organism evidence="5 6">
    <name type="scientific">Zarconia navalis LEGE 11467</name>
    <dbReference type="NCBI Taxonomy" id="1828826"/>
    <lineage>
        <taxon>Bacteria</taxon>
        <taxon>Bacillati</taxon>
        <taxon>Cyanobacteriota</taxon>
        <taxon>Cyanophyceae</taxon>
        <taxon>Oscillatoriophycideae</taxon>
        <taxon>Oscillatoriales</taxon>
        <taxon>Oscillatoriales incertae sedis</taxon>
        <taxon>Zarconia</taxon>
        <taxon>Zarconia navalis</taxon>
    </lineage>
</organism>
<keyword evidence="3" id="KW-0804">Transcription</keyword>
<sequence>MQSGATPLDTALPIFPFLANTAPQTKEAFCRQSQYLKLSAGQFICLEGDVCHHLALVLSGTARVYKMGNSGREITLYRIESGESCILTASCILSQQRFPAFAVAETAVEAIGISASRLRDWMTQDPTWQRYIFGLLSGRLTTVIEVVEEVAFHRMDVRISAYLLKMADSSGLPVQTTHEGIAQELGSSREVISRILKDLEKRGIVHLTRGNISILKLNELIKIARGSCNPSFR</sequence>
<dbReference type="Proteomes" id="UP000621799">
    <property type="component" value="Unassembled WGS sequence"/>
</dbReference>
<dbReference type="InterPro" id="IPR014710">
    <property type="entry name" value="RmlC-like_jellyroll"/>
</dbReference>
<dbReference type="PANTHER" id="PTHR24567">
    <property type="entry name" value="CRP FAMILY TRANSCRIPTIONAL REGULATORY PROTEIN"/>
    <property type="match status" value="1"/>
</dbReference>
<keyword evidence="1" id="KW-0805">Transcription regulation</keyword>
<evidence type="ECO:0000256" key="2">
    <source>
        <dbReference type="ARBA" id="ARBA00023125"/>
    </source>
</evidence>
<dbReference type="PANTHER" id="PTHR24567:SF74">
    <property type="entry name" value="HTH-TYPE TRANSCRIPTIONAL REGULATOR ARCR"/>
    <property type="match status" value="1"/>
</dbReference>
<gene>
    <name evidence="5" type="ORF">IQ235_06940</name>
</gene>
<dbReference type="PROSITE" id="PS51063">
    <property type="entry name" value="HTH_CRP_2"/>
    <property type="match status" value="1"/>
</dbReference>
<dbReference type="InterPro" id="IPR018490">
    <property type="entry name" value="cNMP-bd_dom_sf"/>
</dbReference>
<dbReference type="SMART" id="SM00100">
    <property type="entry name" value="cNMP"/>
    <property type="match status" value="1"/>
</dbReference>
<evidence type="ECO:0000313" key="5">
    <source>
        <dbReference type="EMBL" id="MBE9040522.1"/>
    </source>
</evidence>
<evidence type="ECO:0000256" key="1">
    <source>
        <dbReference type="ARBA" id="ARBA00023015"/>
    </source>
</evidence>